<accession>A0AAD9MN58</accession>
<sequence length="300" mass="33244">MPPGNLRRTLQSIYRDEGISGLFRGNGAAVLRIVPYSAIHFTMYEHYRRVLLQRWIHNSSAERHRPVNPLWDLLAGSAAGATAVLITYPLDLVRTRLAYHSEAHGPAPAPRTLHRTLEREGVRGIYHGVGASMYGILPYAGLKFYVYQSLKQWCHRTYDWSAVRRERVPGANQGGDAGDTSSDHATTTQPVSAARLPVPLMLLFGGVAGLVAQTATYPFDVVRRRMQVEALQLESLHLPRGTALALKTTPQAMLLIARQQGWRALFAGLSINYLKVVPSTAIGFTVYDSLKHLLDLPSNL</sequence>
<dbReference type="Gene3D" id="1.50.40.10">
    <property type="entry name" value="Mitochondrial carrier domain"/>
    <property type="match status" value="1"/>
</dbReference>
<feature type="compositionally biased region" description="Polar residues" evidence="8">
    <location>
        <begin position="179"/>
        <end position="189"/>
    </location>
</feature>
<evidence type="ECO:0000256" key="6">
    <source>
        <dbReference type="PROSITE-ProRule" id="PRU00282"/>
    </source>
</evidence>
<evidence type="ECO:0000313" key="10">
    <source>
        <dbReference type="Proteomes" id="UP001255856"/>
    </source>
</evidence>
<dbReference type="PANTHER" id="PTHR24089">
    <property type="entry name" value="SOLUTE CARRIER FAMILY 25"/>
    <property type="match status" value="1"/>
</dbReference>
<feature type="region of interest" description="Disordered" evidence="8">
    <location>
        <begin position="169"/>
        <end position="189"/>
    </location>
</feature>
<dbReference type="InterPro" id="IPR023395">
    <property type="entry name" value="MCP_dom_sf"/>
</dbReference>
<comment type="caution">
    <text evidence="9">The sequence shown here is derived from an EMBL/GenBank/DDBJ whole genome shotgun (WGS) entry which is preliminary data.</text>
</comment>
<dbReference type="Proteomes" id="UP001255856">
    <property type="component" value="Unassembled WGS sequence"/>
</dbReference>
<feature type="repeat" description="Solcar" evidence="6">
    <location>
        <begin position="67"/>
        <end position="153"/>
    </location>
</feature>
<keyword evidence="5 6" id="KW-0472">Membrane</keyword>
<evidence type="ECO:0000256" key="4">
    <source>
        <dbReference type="ARBA" id="ARBA00022737"/>
    </source>
</evidence>
<keyword evidence="4" id="KW-0677">Repeat</keyword>
<evidence type="ECO:0000313" key="9">
    <source>
        <dbReference type="EMBL" id="KAK2080763.1"/>
    </source>
</evidence>
<protein>
    <recommendedName>
        <fullName evidence="11">Mitochondrial carrier protein</fullName>
    </recommendedName>
</protein>
<dbReference type="SUPFAM" id="SSF103506">
    <property type="entry name" value="Mitochondrial carrier"/>
    <property type="match status" value="1"/>
</dbReference>
<reference evidence="9" key="1">
    <citation type="submission" date="2021-01" db="EMBL/GenBank/DDBJ databases">
        <authorList>
            <person name="Eckstrom K.M.E."/>
        </authorList>
    </citation>
    <scope>NUCLEOTIDE SEQUENCE</scope>
    <source>
        <strain evidence="9">UVCC 0001</strain>
    </source>
</reference>
<organism evidence="9 10">
    <name type="scientific">Prototheca wickerhamii</name>
    <dbReference type="NCBI Taxonomy" id="3111"/>
    <lineage>
        <taxon>Eukaryota</taxon>
        <taxon>Viridiplantae</taxon>
        <taxon>Chlorophyta</taxon>
        <taxon>core chlorophytes</taxon>
        <taxon>Trebouxiophyceae</taxon>
        <taxon>Chlorellales</taxon>
        <taxon>Chlorellaceae</taxon>
        <taxon>Prototheca</taxon>
    </lineage>
</organism>
<dbReference type="Pfam" id="PF00153">
    <property type="entry name" value="Mito_carr"/>
    <property type="match status" value="3"/>
</dbReference>
<evidence type="ECO:0000256" key="5">
    <source>
        <dbReference type="ARBA" id="ARBA00023136"/>
    </source>
</evidence>
<comment type="subcellular location">
    <subcellularLocation>
        <location evidence="1">Membrane</location>
        <topology evidence="1">Multi-pass membrane protein</topology>
    </subcellularLocation>
</comment>
<dbReference type="InterPro" id="IPR018108">
    <property type="entry name" value="MCP_transmembrane"/>
</dbReference>
<evidence type="ECO:0008006" key="11">
    <source>
        <dbReference type="Google" id="ProtNLM"/>
    </source>
</evidence>
<keyword evidence="3 6" id="KW-0812">Transmembrane</keyword>
<comment type="similarity">
    <text evidence="7">Belongs to the mitochondrial carrier (TC 2.A.29) family.</text>
</comment>
<evidence type="ECO:0000256" key="3">
    <source>
        <dbReference type="ARBA" id="ARBA00022692"/>
    </source>
</evidence>
<gene>
    <name evidence="9" type="ORF">QBZ16_000617</name>
</gene>
<dbReference type="GO" id="GO:0055085">
    <property type="term" value="P:transmembrane transport"/>
    <property type="evidence" value="ECO:0007669"/>
    <property type="project" value="InterPro"/>
</dbReference>
<dbReference type="PRINTS" id="PR00926">
    <property type="entry name" value="MITOCARRIER"/>
</dbReference>
<dbReference type="AlphaFoldDB" id="A0AAD9MN58"/>
<proteinExistence type="inferred from homology"/>
<dbReference type="EMBL" id="JASFZW010000001">
    <property type="protein sequence ID" value="KAK2080763.1"/>
    <property type="molecule type" value="Genomic_DNA"/>
</dbReference>
<evidence type="ECO:0000256" key="2">
    <source>
        <dbReference type="ARBA" id="ARBA00022448"/>
    </source>
</evidence>
<keyword evidence="2 7" id="KW-0813">Transport</keyword>
<name>A0AAD9MN58_PROWI</name>
<evidence type="ECO:0000256" key="8">
    <source>
        <dbReference type="SAM" id="MobiDB-lite"/>
    </source>
</evidence>
<dbReference type="GO" id="GO:0016020">
    <property type="term" value="C:membrane"/>
    <property type="evidence" value="ECO:0007669"/>
    <property type="project" value="UniProtKB-SubCell"/>
</dbReference>
<keyword evidence="10" id="KW-1185">Reference proteome</keyword>
<dbReference type="PROSITE" id="PS50920">
    <property type="entry name" value="SOLCAR"/>
    <property type="match status" value="3"/>
</dbReference>
<feature type="repeat" description="Solcar" evidence="6">
    <location>
        <begin position="196"/>
        <end position="293"/>
    </location>
</feature>
<feature type="repeat" description="Solcar" evidence="6">
    <location>
        <begin position="1"/>
        <end position="50"/>
    </location>
</feature>
<dbReference type="InterPro" id="IPR002067">
    <property type="entry name" value="MCP"/>
</dbReference>
<evidence type="ECO:0000256" key="7">
    <source>
        <dbReference type="RuleBase" id="RU000488"/>
    </source>
</evidence>
<evidence type="ECO:0000256" key="1">
    <source>
        <dbReference type="ARBA" id="ARBA00004141"/>
    </source>
</evidence>